<dbReference type="Proteomes" id="UP000001357">
    <property type="component" value="Unassembled WGS sequence"/>
</dbReference>
<keyword evidence="1 3" id="KW-0344">Guanine-nucleotide releasing factor</keyword>
<proteinExistence type="predicted"/>
<gene>
    <name evidence="9" type="ORF">MONBRDRAFT_10070</name>
</gene>
<evidence type="ECO:0000313" key="9">
    <source>
        <dbReference type="EMBL" id="EDQ87315.1"/>
    </source>
</evidence>
<dbReference type="SUPFAM" id="SSF50729">
    <property type="entry name" value="PH domain-like"/>
    <property type="match status" value="1"/>
</dbReference>
<name>A9V545_MONBE</name>
<dbReference type="InterPro" id="IPR036770">
    <property type="entry name" value="Ankyrin_rpt-contain_sf"/>
</dbReference>
<feature type="compositionally biased region" description="Low complexity" evidence="5">
    <location>
        <begin position="1388"/>
        <end position="1406"/>
    </location>
</feature>
<dbReference type="Gene3D" id="1.25.40.20">
    <property type="entry name" value="Ankyrin repeat-containing domain"/>
    <property type="match status" value="1"/>
</dbReference>
<keyword evidence="10" id="KW-1185">Reference proteome</keyword>
<feature type="compositionally biased region" description="Polar residues" evidence="5">
    <location>
        <begin position="252"/>
        <end position="269"/>
    </location>
</feature>
<feature type="compositionally biased region" description="Low complexity" evidence="5">
    <location>
        <begin position="185"/>
        <end position="205"/>
    </location>
</feature>
<keyword evidence="2 4" id="KW-0727">SH2 domain</keyword>
<dbReference type="Pfam" id="PF00017">
    <property type="entry name" value="SH2"/>
    <property type="match status" value="2"/>
</dbReference>
<dbReference type="SUPFAM" id="SSF55550">
    <property type="entry name" value="SH2 domain"/>
    <property type="match status" value="2"/>
</dbReference>
<dbReference type="KEGG" id="mbr:MONBRDRAFT_10070"/>
<dbReference type="InParanoid" id="A9V545"/>
<dbReference type="InterPro" id="IPR000980">
    <property type="entry name" value="SH2"/>
</dbReference>
<protein>
    <submittedName>
        <fullName evidence="9">Uncharacterized protein</fullName>
    </submittedName>
</protein>
<dbReference type="GO" id="GO:0005085">
    <property type="term" value="F:guanyl-nucleotide exchange factor activity"/>
    <property type="evidence" value="ECO:0000318"/>
    <property type="project" value="GO_Central"/>
</dbReference>
<feature type="domain" description="SH2" evidence="6">
    <location>
        <begin position="1002"/>
        <end position="1083"/>
    </location>
</feature>
<sequence length="1565" mass="173786">MVSMAFWANQPSTDASQALVEACISGDIVQLAAGANGYLPAETQAIRDALGNSLLHMAAIRGHRGICMQLILPGHFPVHLRNHRGHTALDEALLHGHQDLLYLLSRQASISTKYRFTLSALHRALTVAATGPGRAVHYPENTADHLLRALSCAANPGMLELAIEDALSAMRTAHNNLSPNADAISSGRSRSSSQNQSSGSPRSNQWFGRRRRARFSSDPIELDPGAATTATAMPGPNRTRKNKDNRSRSRSVNPQDAVTSAPTYKSADSTAKAAVATPTSTPTPGVNDSLLRVRHGDLIVKLLDARNDLEFIVVGGSKQRLLSLLLQGQSLGDTNYIRDFFMCFRMFISSTEVFQFLYQHVADHPTDRDLVTKLLCVWSQGYHDPPHATDYGFNRDAGLVKVMYQFAQCLPDTCTWKSHLKLNLSPAPSRKVEDWQPGATIPLYIEITKPGGHRTDMQFELEPERTLADVKVQVCREDLEQANRNYQGHLGAEQYSGGHLMTIDAHSYRFRCPGFALAISDTLHPHELRLSRVLLVPERSVGPCYHQEINVDLICDVMTKLDHEDFCHIDAVNLLQENWRKGENRDEMLVNRITQRFNQFNNWVLTILLTEPDVRERAQNLEKLIQLIDRFDENQNLHGVFAVISALSHPAVRRLVRTWELVGDTWRFYFNTMEKLLSPSDNRAKYRSRLKGFFSAGTVRQPAYGFATSRRCQLPTMPFVGIFCQDVLFCEQGNPDRIKLSVAEPDIPSENDQELIHFYKHRAVGKLLEHLREFQRTPYTVSHLPLATPQNLTIARWFLQHQKSISRSECMNISLKLEEPSSRDEDADSGQIDFMSGKNTSHVVNLDEINEPKSSRRVRQNSLRSSGRYATLSPSTSMPQREATARFLAGFAVKDDLMADPQQLRARVLQLQQSAMALNAQKLFVTCDIVENRVYMVVPTTHAIVMSRPLQQIEAVVIMVDEEMFYLVSKNEQDQRECHVFTTEGHDSFELVMYLQKTFQRWVEHTREARDRAMAKLTNLDHPVPNGAFVLRPSTSQPGCFALSVKFNDQVTHYLVERLTDGKFSFKDSDRAFLTLRDLIVHYCIFPTELPFRLTPTDSAFLTEECPRFASNALPVVDDDDELNHQPWFFGDISRAEAEAQLSKHSRPGLFLVRTSSTGKDNFALSFLDDECVITHVLITFVDDLGFCLDGKPCADTLFDLVKICSTPEQDWLPCPLLMPCPSPALVHAPAVETLRVASDSMGRESALQSSDGDNDSIRSGVSTGRKKNFIRRVLHNYVMLPLKNRDSVAAISVEDVDMGALDKSNNAHQEGHDASTNSKLPIPQVYSRLSPVILAQVSPLVRRTGSALAKNEQAASHYSSAHAVCVQLAQHTLNSGPSQRSLESQRTEQSPSQRSQSSLSTVLSPSPRPAHSNNHAQGGSSPHTHLSTPTRSSGMPAQTSNGVQDGAQAPGSGGRAVHNASPSNAHRRIQHNNGAAPGLPEHSIHKQVALGGLGRHTDSAGTDDSGGSAHRVPGVALDNITEVDSNRPSPRASVTPEVAQQLALNRRATINRIKKGKISLSSVV</sequence>
<dbReference type="STRING" id="81824.A9V545"/>
<evidence type="ECO:0000256" key="1">
    <source>
        <dbReference type="ARBA" id="ARBA00022658"/>
    </source>
</evidence>
<dbReference type="PANTHER" id="PTHR23113">
    <property type="entry name" value="GUANINE NUCLEOTIDE EXCHANGE FACTOR"/>
    <property type="match status" value="1"/>
</dbReference>
<feature type="compositionally biased region" description="Polar residues" evidence="5">
    <location>
        <begin position="1412"/>
        <end position="1444"/>
    </location>
</feature>
<dbReference type="eggNOG" id="KOG3417">
    <property type="taxonomic scope" value="Eukaryota"/>
</dbReference>
<dbReference type="Pfam" id="PF00617">
    <property type="entry name" value="RasGEF"/>
    <property type="match status" value="1"/>
</dbReference>
<feature type="domain" description="Ras-GEF" evidence="7">
    <location>
        <begin position="550"/>
        <end position="820"/>
    </location>
</feature>
<dbReference type="eggNOG" id="KOG0790">
    <property type="taxonomic scope" value="Eukaryota"/>
</dbReference>
<feature type="region of interest" description="Disordered" evidence="5">
    <location>
        <begin position="850"/>
        <end position="876"/>
    </location>
</feature>
<dbReference type="InterPro" id="IPR008937">
    <property type="entry name" value="Ras-like_GEF"/>
</dbReference>
<dbReference type="InterPro" id="IPR023578">
    <property type="entry name" value="Ras_GEF_dom_sf"/>
</dbReference>
<dbReference type="GO" id="GO:0007265">
    <property type="term" value="P:Ras protein signal transduction"/>
    <property type="evidence" value="ECO:0000318"/>
    <property type="project" value="GO_Central"/>
</dbReference>
<dbReference type="Gene3D" id="2.30.29.30">
    <property type="entry name" value="Pleckstrin-homology domain (PH domain)/Phosphotyrosine-binding domain (PTB)"/>
    <property type="match status" value="1"/>
</dbReference>
<evidence type="ECO:0000259" key="7">
    <source>
        <dbReference type="PROSITE" id="PS50009"/>
    </source>
</evidence>
<dbReference type="SMART" id="SM00147">
    <property type="entry name" value="RasGEF"/>
    <property type="match status" value="1"/>
</dbReference>
<dbReference type="InterPro" id="IPR011993">
    <property type="entry name" value="PH-like_dom_sf"/>
</dbReference>
<dbReference type="PROSITE" id="PS50001">
    <property type="entry name" value="SH2"/>
    <property type="match status" value="2"/>
</dbReference>
<dbReference type="PANTHER" id="PTHR23113:SF368">
    <property type="entry name" value="CELL DIVISION CONTROL PROTEIN 25"/>
    <property type="match status" value="1"/>
</dbReference>
<organism evidence="9 10">
    <name type="scientific">Monosiga brevicollis</name>
    <name type="common">Choanoflagellate</name>
    <dbReference type="NCBI Taxonomy" id="81824"/>
    <lineage>
        <taxon>Eukaryota</taxon>
        <taxon>Choanoflagellata</taxon>
        <taxon>Craspedida</taxon>
        <taxon>Salpingoecidae</taxon>
        <taxon>Monosiga</taxon>
    </lineage>
</organism>
<dbReference type="Gene3D" id="3.30.505.10">
    <property type="entry name" value="SH2 domain"/>
    <property type="match status" value="2"/>
</dbReference>
<dbReference type="InterPro" id="IPR036964">
    <property type="entry name" value="RASGEF_cat_dom_sf"/>
</dbReference>
<feature type="region of interest" description="Disordered" evidence="5">
    <location>
        <begin position="178"/>
        <end position="283"/>
    </location>
</feature>
<evidence type="ECO:0000256" key="3">
    <source>
        <dbReference type="PROSITE-ProRule" id="PRU00168"/>
    </source>
</evidence>
<evidence type="ECO:0000313" key="10">
    <source>
        <dbReference type="Proteomes" id="UP000001357"/>
    </source>
</evidence>
<dbReference type="Pfam" id="PF00618">
    <property type="entry name" value="RasGEF_N"/>
    <property type="match status" value="1"/>
</dbReference>
<dbReference type="CDD" id="cd00173">
    <property type="entry name" value="SH2"/>
    <property type="match status" value="2"/>
</dbReference>
<dbReference type="GO" id="GO:0005886">
    <property type="term" value="C:plasma membrane"/>
    <property type="evidence" value="ECO:0000318"/>
    <property type="project" value="GO_Central"/>
</dbReference>
<dbReference type="InterPro" id="IPR036860">
    <property type="entry name" value="SH2_dom_sf"/>
</dbReference>
<dbReference type="SUPFAM" id="SSF48403">
    <property type="entry name" value="Ankyrin repeat"/>
    <property type="match status" value="1"/>
</dbReference>
<feature type="compositionally biased region" description="Low complexity" evidence="5">
    <location>
        <begin position="270"/>
        <end position="283"/>
    </location>
</feature>
<dbReference type="PROSITE" id="PS50212">
    <property type="entry name" value="RASGEF_NTER"/>
    <property type="match status" value="1"/>
</dbReference>
<feature type="region of interest" description="Disordered" evidence="5">
    <location>
        <begin position="1243"/>
        <end position="1262"/>
    </location>
</feature>
<dbReference type="SMART" id="SM00252">
    <property type="entry name" value="SH2"/>
    <property type="match status" value="2"/>
</dbReference>
<dbReference type="SUPFAM" id="SSF48366">
    <property type="entry name" value="Ras GEF"/>
    <property type="match status" value="1"/>
</dbReference>
<dbReference type="InterPro" id="IPR001895">
    <property type="entry name" value="RASGEF_cat_dom"/>
</dbReference>
<reference evidence="9 10" key="1">
    <citation type="journal article" date="2008" name="Nature">
        <title>The genome of the choanoflagellate Monosiga brevicollis and the origin of metazoans.</title>
        <authorList>
            <consortium name="JGI Sequencing"/>
            <person name="King N."/>
            <person name="Westbrook M.J."/>
            <person name="Young S.L."/>
            <person name="Kuo A."/>
            <person name="Abedin M."/>
            <person name="Chapman J."/>
            <person name="Fairclough S."/>
            <person name="Hellsten U."/>
            <person name="Isogai Y."/>
            <person name="Letunic I."/>
            <person name="Marr M."/>
            <person name="Pincus D."/>
            <person name="Putnam N."/>
            <person name="Rokas A."/>
            <person name="Wright K.J."/>
            <person name="Zuzow R."/>
            <person name="Dirks W."/>
            <person name="Good M."/>
            <person name="Goodstein D."/>
            <person name="Lemons D."/>
            <person name="Li W."/>
            <person name="Lyons J.B."/>
            <person name="Morris A."/>
            <person name="Nichols S."/>
            <person name="Richter D.J."/>
            <person name="Salamov A."/>
            <person name="Bork P."/>
            <person name="Lim W.A."/>
            <person name="Manning G."/>
            <person name="Miller W.T."/>
            <person name="McGinnis W."/>
            <person name="Shapiro H."/>
            <person name="Tjian R."/>
            <person name="Grigoriev I.V."/>
            <person name="Rokhsar D."/>
        </authorList>
    </citation>
    <scope>NUCLEOTIDE SEQUENCE [LARGE SCALE GENOMIC DNA]</scope>
    <source>
        <strain evidence="10">MX1 / ATCC 50154</strain>
    </source>
</reference>
<feature type="region of interest" description="Disordered" evidence="5">
    <location>
        <begin position="1376"/>
        <end position="1481"/>
    </location>
</feature>
<evidence type="ECO:0000256" key="5">
    <source>
        <dbReference type="SAM" id="MobiDB-lite"/>
    </source>
</evidence>
<feature type="domain" description="N-terminal Ras-GEF" evidence="8">
    <location>
        <begin position="309"/>
        <end position="432"/>
    </location>
</feature>
<feature type="domain" description="SH2" evidence="6">
    <location>
        <begin position="1128"/>
        <end position="1221"/>
    </location>
</feature>
<feature type="region of interest" description="Disordered" evidence="5">
    <location>
        <begin position="1494"/>
        <end position="1513"/>
    </location>
</feature>
<dbReference type="GeneID" id="5893155"/>
<dbReference type="InterPro" id="IPR000651">
    <property type="entry name" value="Ras-like_Gua-exchang_fac_N"/>
</dbReference>
<evidence type="ECO:0000256" key="4">
    <source>
        <dbReference type="PROSITE-ProRule" id="PRU00191"/>
    </source>
</evidence>
<accession>A9V545</accession>
<dbReference type="PROSITE" id="PS50009">
    <property type="entry name" value="RASGEF_CAT"/>
    <property type="match status" value="1"/>
</dbReference>
<dbReference type="Gene3D" id="1.20.870.10">
    <property type="entry name" value="Son of sevenless (SoS) protein Chain: S domain 1"/>
    <property type="match status" value="1"/>
</dbReference>
<dbReference type="EMBL" id="CH991560">
    <property type="protein sequence ID" value="EDQ87315.1"/>
    <property type="molecule type" value="Genomic_DNA"/>
</dbReference>
<evidence type="ECO:0000259" key="6">
    <source>
        <dbReference type="PROSITE" id="PS50001"/>
    </source>
</evidence>
<evidence type="ECO:0000256" key="2">
    <source>
        <dbReference type="ARBA" id="ARBA00022999"/>
    </source>
</evidence>
<dbReference type="Gene3D" id="1.10.840.10">
    <property type="entry name" value="Ras guanine-nucleotide exchange factors catalytic domain"/>
    <property type="match status" value="1"/>
</dbReference>
<dbReference type="RefSeq" id="XP_001747928.1">
    <property type="nucleotide sequence ID" value="XM_001747876.1"/>
</dbReference>
<evidence type="ECO:0000259" key="8">
    <source>
        <dbReference type="PROSITE" id="PS50212"/>
    </source>
</evidence>
<feature type="compositionally biased region" description="Polar residues" evidence="5">
    <location>
        <begin position="1247"/>
        <end position="1262"/>
    </location>
</feature>